<evidence type="ECO:0000256" key="1">
    <source>
        <dbReference type="SAM" id="Phobius"/>
    </source>
</evidence>
<evidence type="ECO:0000313" key="3">
    <source>
        <dbReference type="Proteomes" id="UP001328107"/>
    </source>
</evidence>
<keyword evidence="1" id="KW-1133">Transmembrane helix</keyword>
<organism evidence="2 3">
    <name type="scientific">Pristionchus mayeri</name>
    <dbReference type="NCBI Taxonomy" id="1317129"/>
    <lineage>
        <taxon>Eukaryota</taxon>
        <taxon>Metazoa</taxon>
        <taxon>Ecdysozoa</taxon>
        <taxon>Nematoda</taxon>
        <taxon>Chromadorea</taxon>
        <taxon>Rhabditida</taxon>
        <taxon>Rhabditina</taxon>
        <taxon>Diplogasteromorpha</taxon>
        <taxon>Diplogasteroidea</taxon>
        <taxon>Neodiplogasteridae</taxon>
        <taxon>Pristionchus</taxon>
    </lineage>
</organism>
<sequence>QIFRSTRMGSIWLKNMAGLSLSDEQLECVPNALLELGIHITCKTIQAGTLFGSAVGGVVGLAKKKTVKAALVKGGKYGIVVGAIIGPVMTVAAMKGKTPPEIIDRCFRLRFNVGQLWVDRSFFVAATIGLLSAGSAGAVAGINGAIFVAPLGRAAWETLTGVDKKF</sequence>
<dbReference type="InterPro" id="IPR013869">
    <property type="entry name" value="DUF1757"/>
</dbReference>
<feature type="transmembrane region" description="Helical" evidence="1">
    <location>
        <begin position="74"/>
        <end position="94"/>
    </location>
</feature>
<dbReference type="PANTHER" id="PTHR38636:SF1">
    <property type="entry name" value="CHLORIDE CHANNEL PROTEIN CLC-D"/>
    <property type="match status" value="1"/>
</dbReference>
<comment type="caution">
    <text evidence="2">The sequence shown here is derived from an EMBL/GenBank/DDBJ whole genome shotgun (WGS) entry which is preliminary data.</text>
</comment>
<feature type="transmembrane region" description="Helical" evidence="1">
    <location>
        <begin position="122"/>
        <end position="149"/>
    </location>
</feature>
<feature type="non-terminal residue" evidence="2">
    <location>
        <position position="1"/>
    </location>
</feature>
<keyword evidence="1" id="KW-0472">Membrane</keyword>
<dbReference type="Proteomes" id="UP001328107">
    <property type="component" value="Unassembled WGS sequence"/>
</dbReference>
<dbReference type="PANTHER" id="PTHR38636">
    <property type="entry name" value="PROTEIN CBG20488"/>
    <property type="match status" value="1"/>
</dbReference>
<gene>
    <name evidence="2" type="ORF">PMAYCL1PPCAC_19794</name>
</gene>
<reference evidence="3" key="1">
    <citation type="submission" date="2022-10" db="EMBL/GenBank/DDBJ databases">
        <title>Genome assembly of Pristionchus species.</title>
        <authorList>
            <person name="Yoshida K."/>
            <person name="Sommer R.J."/>
        </authorList>
    </citation>
    <scope>NUCLEOTIDE SEQUENCE [LARGE SCALE GENOMIC DNA]</scope>
    <source>
        <strain evidence="3">RS5460</strain>
    </source>
</reference>
<accession>A0AAN5CSL3</accession>
<dbReference type="AlphaFoldDB" id="A0AAN5CSL3"/>
<evidence type="ECO:0000313" key="2">
    <source>
        <dbReference type="EMBL" id="GMR49599.1"/>
    </source>
</evidence>
<keyword evidence="1" id="KW-0812">Transmembrane</keyword>
<name>A0AAN5CSL3_9BILA</name>
<dbReference type="Pfam" id="PF08560">
    <property type="entry name" value="DUF1757"/>
    <property type="match status" value="1"/>
</dbReference>
<proteinExistence type="predicted"/>
<dbReference type="EMBL" id="BTRK01000004">
    <property type="protein sequence ID" value="GMR49599.1"/>
    <property type="molecule type" value="Genomic_DNA"/>
</dbReference>
<protein>
    <submittedName>
        <fullName evidence="2">Uncharacterized protein</fullName>
    </submittedName>
</protein>
<keyword evidence="3" id="KW-1185">Reference proteome</keyword>